<protein>
    <submittedName>
        <fullName evidence="1">Uncharacterized protein</fullName>
    </submittedName>
</protein>
<dbReference type="GeneID" id="13165525"/>
<organism evidence="1 2">
    <name type="scientific">Colwellia phage 9A</name>
    <dbReference type="NCBI Taxonomy" id="765765"/>
    <lineage>
        <taxon>Viruses</taxon>
        <taxon>Duplodnaviria</taxon>
        <taxon>Heunggongvirae</taxon>
        <taxon>Uroviricota</taxon>
        <taxon>Caudoviricetes</taxon>
        <taxon>Franklinbayvirus</taxon>
        <taxon>Franklinbayvirus fv9A</taxon>
    </lineage>
</organism>
<evidence type="ECO:0000313" key="1">
    <source>
        <dbReference type="EMBL" id="AFK66704.1"/>
    </source>
</evidence>
<evidence type="ECO:0000313" key="2">
    <source>
        <dbReference type="Proteomes" id="UP000005266"/>
    </source>
</evidence>
<keyword evidence="2" id="KW-1185">Reference proteome</keyword>
<dbReference type="EMBL" id="HQ317390">
    <property type="protein sequence ID" value="AFK66704.1"/>
    <property type="molecule type" value="Genomic_DNA"/>
</dbReference>
<sequence length="208" mass="24707">MIYKKTGLSRLKKGDTGTFKMKHWKQLQHFYIKERSDNYIIMGKRFDTESKETEFCLRKTLENECNHDVFVHDLHGARLASMTTRFSHKKVKGGYELLEDYMYMGYVKPLFEIRHKYFTIFPNGLILIKKGYQWNGANVIKDTKQNLRASLVHDAYCQAMALKILPMSYRLPSDRTYKKLCKSDGMNKYWAGTQFFFLRAYGLIKFRN</sequence>
<dbReference type="RefSeq" id="YP_006489294.1">
    <property type="nucleotide sequence ID" value="NC_018088.1"/>
</dbReference>
<gene>
    <name evidence="1" type="ORF">COPG_00108</name>
</gene>
<name>I3UMI9_9CAUD</name>
<accession>I3UMI9</accession>
<reference evidence="1 2" key="1">
    <citation type="journal article" date="2013" name="Extremophiles">
        <title>Genomic analysis of cold-active Colwelliaphage 9A and psychrophilic phage-host interactions.</title>
        <authorList>
            <person name="Colangelo-Lillis J.R."/>
            <person name="Deming J.W."/>
        </authorList>
    </citation>
    <scope>NUCLEOTIDE SEQUENCE [LARGE SCALE GENOMIC DNA]</scope>
    <source>
        <strain evidence="1">9A</strain>
    </source>
</reference>
<proteinExistence type="predicted"/>
<dbReference type="Proteomes" id="UP000005266">
    <property type="component" value="Segment"/>
</dbReference>
<dbReference type="KEGG" id="vg:13165525"/>